<protein>
    <submittedName>
        <fullName evidence="4">Uncharacterized protein</fullName>
    </submittedName>
</protein>
<proteinExistence type="inferred from homology"/>
<dbReference type="PANTHER" id="PTHR30344">
    <property type="entry name" value="6-PHOSPHOGLUCONOLACTONASE-RELATED"/>
    <property type="match status" value="1"/>
</dbReference>
<dbReference type="AlphaFoldDB" id="A0A0D7BQ45"/>
<dbReference type="Pfam" id="PF10282">
    <property type="entry name" value="Lactonase"/>
    <property type="match status" value="1"/>
</dbReference>
<evidence type="ECO:0000256" key="2">
    <source>
        <dbReference type="SAM" id="MobiDB-lite"/>
    </source>
</evidence>
<gene>
    <name evidence="4" type="ORF">CYLTODRAFT_418071</name>
</gene>
<keyword evidence="3" id="KW-0732">Signal</keyword>
<evidence type="ECO:0000313" key="4">
    <source>
        <dbReference type="EMBL" id="KIY72289.1"/>
    </source>
</evidence>
<dbReference type="InterPro" id="IPR050282">
    <property type="entry name" value="Cycloisomerase_2"/>
</dbReference>
<dbReference type="InterPro" id="IPR015943">
    <property type="entry name" value="WD40/YVTN_repeat-like_dom_sf"/>
</dbReference>
<dbReference type="GO" id="GO:0017057">
    <property type="term" value="F:6-phosphogluconolactonase activity"/>
    <property type="evidence" value="ECO:0007669"/>
    <property type="project" value="TreeGrafter"/>
</dbReference>
<reference evidence="4 5" key="1">
    <citation type="journal article" date="2015" name="Fungal Genet. Biol.">
        <title>Evolution of novel wood decay mechanisms in Agaricales revealed by the genome sequences of Fistulina hepatica and Cylindrobasidium torrendii.</title>
        <authorList>
            <person name="Floudas D."/>
            <person name="Held B.W."/>
            <person name="Riley R."/>
            <person name="Nagy L.G."/>
            <person name="Koehler G."/>
            <person name="Ransdell A.S."/>
            <person name="Younus H."/>
            <person name="Chow J."/>
            <person name="Chiniquy J."/>
            <person name="Lipzen A."/>
            <person name="Tritt A."/>
            <person name="Sun H."/>
            <person name="Haridas S."/>
            <person name="LaButti K."/>
            <person name="Ohm R.A."/>
            <person name="Kues U."/>
            <person name="Blanchette R.A."/>
            <person name="Grigoriev I.V."/>
            <person name="Minto R.E."/>
            <person name="Hibbett D.S."/>
        </authorList>
    </citation>
    <scope>NUCLEOTIDE SEQUENCE [LARGE SCALE GENOMIC DNA]</scope>
    <source>
        <strain evidence="4 5">FP15055 ss-10</strain>
    </source>
</reference>
<feature type="region of interest" description="Disordered" evidence="2">
    <location>
        <begin position="295"/>
        <end position="318"/>
    </location>
</feature>
<dbReference type="STRING" id="1314674.A0A0D7BQ45"/>
<dbReference type="Proteomes" id="UP000054007">
    <property type="component" value="Unassembled WGS sequence"/>
</dbReference>
<dbReference type="SUPFAM" id="SSF51004">
    <property type="entry name" value="C-terminal (heme d1) domain of cytochrome cd1-nitrite reductase"/>
    <property type="match status" value="1"/>
</dbReference>
<dbReference type="OrthoDB" id="1715191at2759"/>
<evidence type="ECO:0000313" key="5">
    <source>
        <dbReference type="Proteomes" id="UP000054007"/>
    </source>
</evidence>
<feature type="signal peptide" evidence="3">
    <location>
        <begin position="1"/>
        <end position="25"/>
    </location>
</feature>
<accession>A0A0D7BQ45</accession>
<dbReference type="Gene3D" id="2.130.10.10">
    <property type="entry name" value="YVTN repeat-like/Quinoprotein amine dehydrogenase"/>
    <property type="match status" value="1"/>
</dbReference>
<feature type="region of interest" description="Disordered" evidence="2">
    <location>
        <begin position="229"/>
        <end position="269"/>
    </location>
</feature>
<feature type="chain" id="PRO_5002317645" evidence="3">
    <location>
        <begin position="26"/>
        <end position="512"/>
    </location>
</feature>
<sequence length="512" mass="55963">MYLLILTGSFASLGLVLLGLRLPEGDLVVLERVPGAEQAEAGEGWGPHQYLRWDASAGLVWATTWADPPALHVFSFDSSIATKPANHEPSLEHIAALPIFATSSYVSFAPEDTLPENDWRYAYSMGGPTGEVHAYRGNAKDGWEFEKVQETPFVDPARIEAARNGTAEVDRTRKALRTGSHAIEFQRLGDSWRAYVPVLATDAIHIYDLEQPSPKPPKKTARKRQIPIAPPIEDESEQAQADGKHGSHRLQPRSVLHTPPHSGPRHVKTHPKKPVLYVVTEHDNRLLVYDIADKEDADESTDVPDEKQGPNGETTFGLPKSNAYLVGSYSLFPECKKSDQDCTYGVASDYRGDTLALSPDARYLYTTTRGGNAGRTGWLGVWALGGDGFVMADGSTADILVHGRYWETPTSGGKANAIEARAYPGEEGKVLVVLTDDDEKTRDIDGPFPSLYVLEHDTTTGAFNILASFIDLIEMHAGRLRGASHAIWVDGIDDSYPWAGGAVKGKALRDEL</sequence>
<evidence type="ECO:0000256" key="3">
    <source>
        <dbReference type="SAM" id="SignalP"/>
    </source>
</evidence>
<dbReference type="InterPro" id="IPR019405">
    <property type="entry name" value="Lactonase_7-beta_prop"/>
</dbReference>
<comment type="similarity">
    <text evidence="1">Belongs to the cycloisomerase 2 family.</text>
</comment>
<dbReference type="SUPFAM" id="SSF63829">
    <property type="entry name" value="Calcium-dependent phosphotriesterase"/>
    <property type="match status" value="1"/>
</dbReference>
<name>A0A0D7BQ45_9AGAR</name>
<dbReference type="PANTHER" id="PTHR30344:SF4">
    <property type="entry name" value="CYCLASE, PUTATIVE (AFU_ORTHOLOGUE AFUA_6G11580)-RELATED"/>
    <property type="match status" value="1"/>
</dbReference>
<dbReference type="InterPro" id="IPR011048">
    <property type="entry name" value="Haem_d1_sf"/>
</dbReference>
<dbReference type="EMBL" id="KN880445">
    <property type="protein sequence ID" value="KIY72289.1"/>
    <property type="molecule type" value="Genomic_DNA"/>
</dbReference>
<organism evidence="4 5">
    <name type="scientific">Cylindrobasidium torrendii FP15055 ss-10</name>
    <dbReference type="NCBI Taxonomy" id="1314674"/>
    <lineage>
        <taxon>Eukaryota</taxon>
        <taxon>Fungi</taxon>
        <taxon>Dikarya</taxon>
        <taxon>Basidiomycota</taxon>
        <taxon>Agaricomycotina</taxon>
        <taxon>Agaricomycetes</taxon>
        <taxon>Agaricomycetidae</taxon>
        <taxon>Agaricales</taxon>
        <taxon>Marasmiineae</taxon>
        <taxon>Physalacriaceae</taxon>
        <taxon>Cylindrobasidium</taxon>
    </lineage>
</organism>
<keyword evidence="5" id="KW-1185">Reference proteome</keyword>
<evidence type="ECO:0000256" key="1">
    <source>
        <dbReference type="ARBA" id="ARBA00005564"/>
    </source>
</evidence>